<sequence>MATLLRDPKIHEYDILALQEPWRNPITPTTHNPISDIFHLCFPKDNKEMPARVCFFINKRIDPNNWTYKDHSRDLGTLEIITKPPGTNQATKIMLHHIYSPPNSSINRTSCLPLLKTTLTRYQDEEQIILGDFDLHHEYWGGPKIRISEPESEDLIEIIEKTQLASLLPSATVKYDDKNTQSCIDLCYGTQNIADRVIKCSVDYDMDHNSDHLPITPILDLRIAQRPQRNMCDWPNVDIQKLRANLTHNLPVLRSPRTETALDRYLEELVKALQLAIDQAITLKRWSPRARAGWTLECKELQAEAQLGGLQKSPKRKMKSHPTGATSGPSGTSRKSYRESGKYVETSKVGKKSRRGSSNNYPGYCPAHFRQSTTTVIKKPGKSDYTIPKAYRPIALLNTIGKIMDAIIAKRIGYITEKHQLLPETHIGGRKGRSTEHALHVIIEKIYESWNAPRSQIASLLLLDVSGAFDNVSHDRLAHNLRKRRVDKRTVKWITSFLTDRSTSIHFDSFRSETYETKTGTPRIAIAAYPIPII</sequence>
<accession>A0ABQ7IU83</accession>
<dbReference type="InterPro" id="IPR000477">
    <property type="entry name" value="RT_dom"/>
</dbReference>
<dbReference type="Pfam" id="PF00078">
    <property type="entry name" value="RVT_1"/>
    <property type="match status" value="1"/>
</dbReference>
<dbReference type="PANTHER" id="PTHR33481:SF1">
    <property type="entry name" value="ENDONUCLEASE_EXONUCLEASE_PHOSPHATASE DOMAIN-CONTAINING PROTEIN-RELATED"/>
    <property type="match status" value="1"/>
</dbReference>
<dbReference type="InterPro" id="IPR005135">
    <property type="entry name" value="Endo/exonuclease/phosphatase"/>
</dbReference>
<dbReference type="PROSITE" id="PS50878">
    <property type="entry name" value="RT_POL"/>
    <property type="match status" value="1"/>
</dbReference>
<dbReference type="RefSeq" id="XP_038812719.1">
    <property type="nucleotide sequence ID" value="XM_038951255.1"/>
</dbReference>
<organism evidence="3 4">
    <name type="scientific">Botrytis deweyae</name>
    <dbReference type="NCBI Taxonomy" id="2478750"/>
    <lineage>
        <taxon>Eukaryota</taxon>
        <taxon>Fungi</taxon>
        <taxon>Dikarya</taxon>
        <taxon>Ascomycota</taxon>
        <taxon>Pezizomycotina</taxon>
        <taxon>Leotiomycetes</taxon>
        <taxon>Helotiales</taxon>
        <taxon>Sclerotiniaceae</taxon>
        <taxon>Botrytis</taxon>
    </lineage>
</organism>
<dbReference type="GeneID" id="62230409"/>
<feature type="region of interest" description="Disordered" evidence="1">
    <location>
        <begin position="307"/>
        <end position="365"/>
    </location>
</feature>
<dbReference type="InterPro" id="IPR036691">
    <property type="entry name" value="Endo/exonu/phosph_ase_sf"/>
</dbReference>
<keyword evidence="4" id="KW-1185">Reference proteome</keyword>
<dbReference type="InterPro" id="IPR043502">
    <property type="entry name" value="DNA/RNA_pol_sf"/>
</dbReference>
<comment type="caution">
    <text evidence="3">The sequence shown here is derived from an EMBL/GenBank/DDBJ whole genome shotgun (WGS) entry which is preliminary data.</text>
</comment>
<dbReference type="SUPFAM" id="SSF56672">
    <property type="entry name" value="DNA/RNA polymerases"/>
    <property type="match status" value="1"/>
</dbReference>
<dbReference type="EMBL" id="RCSX01000006">
    <property type="protein sequence ID" value="KAF7933926.1"/>
    <property type="molecule type" value="Genomic_DNA"/>
</dbReference>
<proteinExistence type="predicted"/>
<feature type="compositionally biased region" description="Polar residues" evidence="1">
    <location>
        <begin position="323"/>
        <end position="334"/>
    </location>
</feature>
<name>A0ABQ7IU83_9HELO</name>
<evidence type="ECO:0000313" key="4">
    <source>
        <dbReference type="Proteomes" id="UP000783213"/>
    </source>
</evidence>
<feature type="domain" description="Reverse transcriptase" evidence="2">
    <location>
        <begin position="358"/>
        <end position="534"/>
    </location>
</feature>
<evidence type="ECO:0000313" key="3">
    <source>
        <dbReference type="EMBL" id="KAF7933926.1"/>
    </source>
</evidence>
<reference evidence="3 4" key="1">
    <citation type="journal article" date="2020" name="Genome Biol. Evol.">
        <title>Comparative genomics of Sclerotiniaceae.</title>
        <authorList>
            <person name="Valero Jimenez C.A."/>
            <person name="Steentjes M."/>
            <person name="Scholten O.E."/>
            <person name="Van Kan J.A.L."/>
        </authorList>
    </citation>
    <scope>NUCLEOTIDE SEQUENCE [LARGE SCALE GENOMIC DNA]</scope>
    <source>
        <strain evidence="3 4">B1</strain>
    </source>
</reference>
<evidence type="ECO:0000259" key="2">
    <source>
        <dbReference type="PROSITE" id="PS50878"/>
    </source>
</evidence>
<gene>
    <name evidence="3" type="ORF">EAE98_003635</name>
</gene>
<evidence type="ECO:0000256" key="1">
    <source>
        <dbReference type="SAM" id="MobiDB-lite"/>
    </source>
</evidence>
<dbReference type="Proteomes" id="UP000783213">
    <property type="component" value="Unassembled WGS sequence"/>
</dbReference>
<dbReference type="Pfam" id="PF14529">
    <property type="entry name" value="Exo_endo_phos_2"/>
    <property type="match status" value="1"/>
</dbReference>
<dbReference type="Gene3D" id="3.60.10.10">
    <property type="entry name" value="Endonuclease/exonuclease/phosphatase"/>
    <property type="match status" value="1"/>
</dbReference>
<protein>
    <recommendedName>
        <fullName evidence="2">Reverse transcriptase domain-containing protein</fullName>
    </recommendedName>
</protein>
<dbReference type="PANTHER" id="PTHR33481">
    <property type="entry name" value="REVERSE TRANSCRIPTASE"/>
    <property type="match status" value="1"/>
</dbReference>
<dbReference type="SUPFAM" id="SSF56219">
    <property type="entry name" value="DNase I-like"/>
    <property type="match status" value="1"/>
</dbReference>